<keyword evidence="2" id="KW-1185">Reference proteome</keyword>
<accession>A0A813E0P5</accession>
<dbReference type="OrthoDB" id="447622at2759"/>
<evidence type="ECO:0000313" key="1">
    <source>
        <dbReference type="EMBL" id="CAE8592259.1"/>
    </source>
</evidence>
<dbReference type="AlphaFoldDB" id="A0A813E0P5"/>
<proteinExistence type="predicted"/>
<name>A0A813E0P5_POLGL</name>
<dbReference type="EMBL" id="CAJNNV010005565">
    <property type="protein sequence ID" value="CAE8592259.1"/>
    <property type="molecule type" value="Genomic_DNA"/>
</dbReference>
<sequence length="125" mass="14078">MVQAGYPFELMNGYLYVPQLKDSTKMLDASNKFKENSHLLRPLVMEAVPACGLTPDKQRFCEAKHKVNLVYASAIPVQAYMNWVEGNPEQEKFQIEIAQHVLTAQYYGALKTAAEKRPAGAKVFL</sequence>
<protein>
    <submittedName>
        <fullName evidence="1">Uncharacterized protein</fullName>
    </submittedName>
</protein>
<comment type="caution">
    <text evidence="1">The sequence shown here is derived from an EMBL/GenBank/DDBJ whole genome shotgun (WGS) entry which is preliminary data.</text>
</comment>
<evidence type="ECO:0000313" key="2">
    <source>
        <dbReference type="Proteomes" id="UP000654075"/>
    </source>
</evidence>
<gene>
    <name evidence="1" type="ORF">PGLA1383_LOCUS10913</name>
</gene>
<dbReference type="Proteomes" id="UP000654075">
    <property type="component" value="Unassembled WGS sequence"/>
</dbReference>
<reference evidence="1" key="1">
    <citation type="submission" date="2021-02" db="EMBL/GenBank/DDBJ databases">
        <authorList>
            <person name="Dougan E. K."/>
            <person name="Rhodes N."/>
            <person name="Thang M."/>
            <person name="Chan C."/>
        </authorList>
    </citation>
    <scope>NUCLEOTIDE SEQUENCE</scope>
</reference>
<organism evidence="1 2">
    <name type="scientific">Polarella glacialis</name>
    <name type="common">Dinoflagellate</name>
    <dbReference type="NCBI Taxonomy" id="89957"/>
    <lineage>
        <taxon>Eukaryota</taxon>
        <taxon>Sar</taxon>
        <taxon>Alveolata</taxon>
        <taxon>Dinophyceae</taxon>
        <taxon>Suessiales</taxon>
        <taxon>Suessiaceae</taxon>
        <taxon>Polarella</taxon>
    </lineage>
</organism>
<feature type="non-terminal residue" evidence="1">
    <location>
        <position position="1"/>
    </location>
</feature>